<evidence type="ECO:0000313" key="1">
    <source>
        <dbReference type="EMBL" id="PMD18898.1"/>
    </source>
</evidence>
<reference evidence="1 2" key="1">
    <citation type="submission" date="2016-05" db="EMBL/GenBank/DDBJ databases">
        <title>A degradative enzymes factory behind the ericoid mycorrhizal symbiosis.</title>
        <authorList>
            <consortium name="DOE Joint Genome Institute"/>
            <person name="Martino E."/>
            <person name="Morin E."/>
            <person name="Grelet G."/>
            <person name="Kuo A."/>
            <person name="Kohler A."/>
            <person name="Daghino S."/>
            <person name="Barry K."/>
            <person name="Choi C."/>
            <person name="Cichocki N."/>
            <person name="Clum A."/>
            <person name="Copeland A."/>
            <person name="Hainaut M."/>
            <person name="Haridas S."/>
            <person name="Labutti K."/>
            <person name="Lindquist E."/>
            <person name="Lipzen A."/>
            <person name="Khouja H.-R."/>
            <person name="Murat C."/>
            <person name="Ohm R."/>
            <person name="Olson A."/>
            <person name="Spatafora J."/>
            <person name="Veneault-Fourrey C."/>
            <person name="Henrissat B."/>
            <person name="Grigoriev I."/>
            <person name="Martin F."/>
            <person name="Perotto S."/>
        </authorList>
    </citation>
    <scope>NUCLEOTIDE SEQUENCE [LARGE SCALE GENOMIC DNA]</scope>
    <source>
        <strain evidence="1 2">UAMH 7357</strain>
    </source>
</reference>
<dbReference type="Proteomes" id="UP000235672">
    <property type="component" value="Unassembled WGS sequence"/>
</dbReference>
<sequence length="151" mass="17833">MRRKKIICAVKGKDSSKHRSIFCFRDLEKIGSEGWQARLEDHTYYLLVIARFEAFHGKYPLANRQIITGMSLIYKLRATFSNELPTRFKFPEPNVLDMIWYRRLGDLNHRPAPLWECTTGSLLHRSEKLLYEPLARMFFHVLRSNSFATIP</sequence>
<organism evidence="1 2">
    <name type="scientific">Hyaloscypha hepaticicola</name>
    <dbReference type="NCBI Taxonomy" id="2082293"/>
    <lineage>
        <taxon>Eukaryota</taxon>
        <taxon>Fungi</taxon>
        <taxon>Dikarya</taxon>
        <taxon>Ascomycota</taxon>
        <taxon>Pezizomycotina</taxon>
        <taxon>Leotiomycetes</taxon>
        <taxon>Helotiales</taxon>
        <taxon>Hyaloscyphaceae</taxon>
        <taxon>Hyaloscypha</taxon>
    </lineage>
</organism>
<proteinExistence type="predicted"/>
<keyword evidence="2" id="KW-1185">Reference proteome</keyword>
<accession>A0A2J6PXZ0</accession>
<name>A0A2J6PXZ0_9HELO</name>
<dbReference type="AlphaFoldDB" id="A0A2J6PXZ0"/>
<protein>
    <submittedName>
        <fullName evidence="1">Uncharacterized protein</fullName>
    </submittedName>
</protein>
<gene>
    <name evidence="1" type="ORF">NA56DRAFT_209244</name>
</gene>
<evidence type="ECO:0000313" key="2">
    <source>
        <dbReference type="Proteomes" id="UP000235672"/>
    </source>
</evidence>
<dbReference type="EMBL" id="KZ613491">
    <property type="protein sequence ID" value="PMD18898.1"/>
    <property type="molecule type" value="Genomic_DNA"/>
</dbReference>